<dbReference type="EMBL" id="FPAB01000002">
    <property type="protein sequence ID" value="SFS53635.1"/>
    <property type="molecule type" value="Genomic_DNA"/>
</dbReference>
<accession>A0A1I6QMF0</accession>
<proteinExistence type="predicted"/>
<keyword evidence="2" id="KW-1185">Reference proteome</keyword>
<protein>
    <submittedName>
        <fullName evidence="1">Uncharacterized protein</fullName>
    </submittedName>
</protein>
<organism evidence="1 2">
    <name type="scientific">Streptomyces harbinensis</name>
    <dbReference type="NCBI Taxonomy" id="1176198"/>
    <lineage>
        <taxon>Bacteria</taxon>
        <taxon>Bacillati</taxon>
        <taxon>Actinomycetota</taxon>
        <taxon>Actinomycetes</taxon>
        <taxon>Kitasatosporales</taxon>
        <taxon>Streptomycetaceae</taxon>
        <taxon>Streptomyces</taxon>
    </lineage>
</organism>
<evidence type="ECO:0000313" key="2">
    <source>
        <dbReference type="Proteomes" id="UP000198873"/>
    </source>
</evidence>
<gene>
    <name evidence="1" type="ORF">SAMN05444716_102124</name>
</gene>
<reference evidence="2" key="1">
    <citation type="submission" date="2016-10" db="EMBL/GenBank/DDBJ databases">
        <authorList>
            <person name="Varghese N."/>
            <person name="Submissions S."/>
        </authorList>
    </citation>
    <scope>NUCLEOTIDE SEQUENCE [LARGE SCALE GENOMIC DNA]</scope>
    <source>
        <strain evidence="2">CGMCC 4.7047</strain>
    </source>
</reference>
<name>A0A1I6QMF0_9ACTN</name>
<dbReference type="Proteomes" id="UP000198873">
    <property type="component" value="Unassembled WGS sequence"/>
</dbReference>
<sequence length="33" mass="3561">MIVDDTTATVKEEALSGDRAVCYSQIFDRLGVG</sequence>
<evidence type="ECO:0000313" key="1">
    <source>
        <dbReference type="EMBL" id="SFS53635.1"/>
    </source>
</evidence>
<dbReference type="AlphaFoldDB" id="A0A1I6QMF0"/>